<evidence type="ECO:0000313" key="4">
    <source>
        <dbReference type="Proteomes" id="UP000733379"/>
    </source>
</evidence>
<keyword evidence="2" id="KW-0812">Transmembrane</keyword>
<dbReference type="Proteomes" id="UP000733379">
    <property type="component" value="Unassembled WGS sequence"/>
</dbReference>
<feature type="compositionally biased region" description="Polar residues" evidence="1">
    <location>
        <begin position="113"/>
        <end position="132"/>
    </location>
</feature>
<reference evidence="3 4" key="1">
    <citation type="submission" date="2021-06" db="EMBL/GenBank/DDBJ databases">
        <title>Actinomycetes sequencing.</title>
        <authorList>
            <person name="Shan Q."/>
        </authorList>
    </citation>
    <scope>NUCLEOTIDE SEQUENCE [LARGE SCALE GENOMIC DNA]</scope>
    <source>
        <strain evidence="3 4">NEAU-G5</strain>
    </source>
</reference>
<feature type="compositionally biased region" description="Basic and acidic residues" evidence="1">
    <location>
        <begin position="70"/>
        <end position="79"/>
    </location>
</feature>
<feature type="compositionally biased region" description="Acidic residues" evidence="1">
    <location>
        <begin position="460"/>
        <end position="469"/>
    </location>
</feature>
<accession>A0ABS6APP3</accession>
<evidence type="ECO:0000313" key="3">
    <source>
        <dbReference type="EMBL" id="MBU3059989.1"/>
    </source>
</evidence>
<sequence length="746" mass="78406">MTRRNQSDAEGWAPPGGPWPVTESQTRGVQAPTAQDLHWQPVDRPVQAPAADPWDTVLNSPMRAPAAEPWEDRRPDERYVNGQRPASAARNGLPTNGHALGLPDPISDGGYSNGQAVRNAPSTNDVYPTAQTRRLPASPTEAGHTNGHAPRLAASPSEINGANGHAPRLPASPSDANFANGRATRLPASPSETNYNNGETSRLPASPSEGNRANGHAPRLPASPSEASYANGNAPRLPASPSEANYANGRTARLSPAPSEVGYANGHTARLSPTEADYGNGYTARLSSSSDAGYTNGYSARLSQSEDDSNRYTARPSSSPSEAGYANGQVGRAPDDWSGNGQALRLPEPTTNYANGQSHRPPTDRGYPNGEPVRPTAPAPDRDHINGQSTRLPAPDRGHPGGQPIRSSAPAPDYDDIQTHRLPAAMAEPVSNSGHQTHRSTPAIEKVYDTGQSRRNPVSELEESYDSAADEPAAPAAEQPYDTGAHRQVVEVTERLYDTGQSRRRAAAEEEAYETGTVRRRPHASEEDESYESRSRRRSGRVRVEVPPIVNPYSIVALVGALLGLFPVAIVFGLISFGHPRGRIMALFAMMMGVAEVMVVGGLLVMSGFTVPHNPFHTQAASDTTTVAPATQSAALAPSTAPVTAAPVTTTPTAASSSAPVGVVQGETCTAAQAALIGTAADSSTLLCLQGNGGYRWTGPYNVSTAVYTNGTACTPATDKSARTSDGRALVCQGSGHSAVWTLWTS</sequence>
<feature type="compositionally biased region" description="Polar residues" evidence="1">
    <location>
        <begin position="349"/>
        <end position="360"/>
    </location>
</feature>
<feature type="region of interest" description="Disordered" evidence="1">
    <location>
        <begin position="1"/>
        <end position="482"/>
    </location>
</feature>
<keyword evidence="2" id="KW-0472">Membrane</keyword>
<evidence type="ECO:0000256" key="2">
    <source>
        <dbReference type="SAM" id="Phobius"/>
    </source>
</evidence>
<keyword evidence="4" id="KW-1185">Reference proteome</keyword>
<protein>
    <recommendedName>
        <fullName evidence="5">DUF4190 domain-containing protein</fullName>
    </recommendedName>
</protein>
<feature type="region of interest" description="Disordered" evidence="1">
    <location>
        <begin position="498"/>
        <end position="541"/>
    </location>
</feature>
<dbReference type="EMBL" id="JAHKNI010000001">
    <property type="protein sequence ID" value="MBU3059989.1"/>
    <property type="molecule type" value="Genomic_DNA"/>
</dbReference>
<evidence type="ECO:0008006" key="5">
    <source>
        <dbReference type="Google" id="ProtNLM"/>
    </source>
</evidence>
<keyword evidence="2" id="KW-1133">Transmembrane helix</keyword>
<feature type="transmembrane region" description="Helical" evidence="2">
    <location>
        <begin position="553"/>
        <end position="575"/>
    </location>
</feature>
<gene>
    <name evidence="3" type="ORF">KO481_00375</name>
</gene>
<feature type="compositionally biased region" description="Polar residues" evidence="1">
    <location>
        <begin position="311"/>
        <end position="321"/>
    </location>
</feature>
<comment type="caution">
    <text evidence="3">The sequence shown here is derived from an EMBL/GenBank/DDBJ whole genome shotgun (WGS) entry which is preliminary data.</text>
</comment>
<evidence type="ECO:0000256" key="1">
    <source>
        <dbReference type="SAM" id="MobiDB-lite"/>
    </source>
</evidence>
<organism evidence="3 4">
    <name type="scientific">Nocardia albiluteola</name>
    <dbReference type="NCBI Taxonomy" id="2842303"/>
    <lineage>
        <taxon>Bacteria</taxon>
        <taxon>Bacillati</taxon>
        <taxon>Actinomycetota</taxon>
        <taxon>Actinomycetes</taxon>
        <taxon>Mycobacteriales</taxon>
        <taxon>Nocardiaceae</taxon>
        <taxon>Nocardia</taxon>
    </lineage>
</organism>
<dbReference type="RefSeq" id="WP_215914922.1">
    <property type="nucleotide sequence ID" value="NZ_JAHKNI010000001.1"/>
</dbReference>
<feature type="transmembrane region" description="Helical" evidence="2">
    <location>
        <begin position="587"/>
        <end position="609"/>
    </location>
</feature>
<feature type="compositionally biased region" description="Polar residues" evidence="1">
    <location>
        <begin position="190"/>
        <end position="200"/>
    </location>
</feature>
<name>A0ABS6APP3_9NOCA</name>
<feature type="compositionally biased region" description="Polar residues" evidence="1">
    <location>
        <begin position="285"/>
        <end position="303"/>
    </location>
</feature>
<proteinExistence type="predicted"/>